<feature type="transmembrane region" description="Helical" evidence="3">
    <location>
        <begin position="32"/>
        <end position="52"/>
    </location>
</feature>
<feature type="region of interest" description="Disordered" evidence="2">
    <location>
        <begin position="1"/>
        <end position="24"/>
    </location>
</feature>
<name>A0A410VJA1_9BRAD</name>
<dbReference type="GO" id="GO:0005886">
    <property type="term" value="C:plasma membrane"/>
    <property type="evidence" value="ECO:0007669"/>
    <property type="project" value="TreeGrafter"/>
</dbReference>
<dbReference type="EMBL" id="CP030058">
    <property type="protein sequence ID" value="QOZ64298.1"/>
    <property type="molecule type" value="Genomic_DNA"/>
</dbReference>
<evidence type="ECO:0000256" key="2">
    <source>
        <dbReference type="SAM" id="MobiDB-lite"/>
    </source>
</evidence>
<dbReference type="InterPro" id="IPR029025">
    <property type="entry name" value="T3SS_substrate_exporter_C"/>
</dbReference>
<dbReference type="SUPFAM" id="SSF160544">
    <property type="entry name" value="EscU C-terminal domain-like"/>
    <property type="match status" value="1"/>
</dbReference>
<reference evidence="4" key="3">
    <citation type="submission" date="2022-12" db="EMBL/GenBank/DDBJ databases">
        <authorList>
            <person name="Sun Q."/>
            <person name="Zhou Y."/>
        </authorList>
    </citation>
    <scope>NUCLEOTIDE SEQUENCE</scope>
    <source>
        <strain evidence="4">CGMCC 1.15034</strain>
    </source>
</reference>
<accession>A0A410VJA1</accession>
<dbReference type="PANTHER" id="PTHR30531">
    <property type="entry name" value="FLAGELLAR BIOSYNTHETIC PROTEIN FLHB"/>
    <property type="match status" value="1"/>
</dbReference>
<feature type="compositionally biased region" description="Basic and acidic residues" evidence="2">
    <location>
        <begin position="1"/>
        <end position="10"/>
    </location>
</feature>
<keyword evidence="6" id="KW-1185">Reference proteome</keyword>
<dbReference type="RefSeq" id="WP_128929711.1">
    <property type="nucleotide sequence ID" value="NZ_BMHC01000010.1"/>
</dbReference>
<sequence length="345" mass="37297">MSDSSEEKKRPPTPKKLRQARKKGQIPRSADFVSALSICAAFGCLCFRAGAIEGVWREGVRLVDKLQGQPFNSAVQQALVGLIELSLTSVAPIIGAAVAAGILASVLAAGGLTFSVEPLKPSLKKLDPIKGLKRIVSQKSLVELGKSLIKVFLLGVTLFFTSLASWKALVYLPVCGLGCFSFVFKEVKFLIEIAAGAFLIGGLTDLLIQRWLFLRDMRMTESEAKRESKEQEGNPHVKGEHRRLRRESASEPPLGVNRATLILTGPAMLVGLRYVRGQTGVPVLVCRGEDELASQLFDQARALHLSIIQEPALARQLIRKGIMGKAVPKDCFEGVAKAVFAAGLV</sequence>
<feature type="compositionally biased region" description="Basic and acidic residues" evidence="2">
    <location>
        <begin position="223"/>
        <end position="238"/>
    </location>
</feature>
<dbReference type="PANTHER" id="PTHR30531:SF12">
    <property type="entry name" value="FLAGELLAR BIOSYNTHETIC PROTEIN FLHB"/>
    <property type="match status" value="1"/>
</dbReference>
<protein>
    <submittedName>
        <fullName evidence="4">EscU/YscU/HrcU family type III secretion system export apparatus switch protein</fullName>
    </submittedName>
</protein>
<dbReference type="InterPro" id="IPR006135">
    <property type="entry name" value="T3SS_substrate_exporter"/>
</dbReference>
<dbReference type="OrthoDB" id="9807950at2"/>
<dbReference type="PRINTS" id="PR00950">
    <property type="entry name" value="TYPE3IMSPROT"/>
</dbReference>
<dbReference type="AlphaFoldDB" id="A0A410VJA1"/>
<keyword evidence="3" id="KW-1133">Transmembrane helix</keyword>
<proteinExistence type="inferred from homology"/>
<evidence type="ECO:0000256" key="1">
    <source>
        <dbReference type="ARBA" id="ARBA00010690"/>
    </source>
</evidence>
<keyword evidence="3" id="KW-0812">Transmembrane</keyword>
<reference evidence="4" key="1">
    <citation type="journal article" date="2014" name="Int. J. Syst. Evol. Microbiol.">
        <title>Complete genome sequence of Corynebacterium casei LMG S-19264T (=DSM 44701T), isolated from a smear-ripened cheese.</title>
        <authorList>
            <consortium name="US DOE Joint Genome Institute (JGI-PGF)"/>
            <person name="Walter F."/>
            <person name="Albersmeier A."/>
            <person name="Kalinowski J."/>
            <person name="Ruckert C."/>
        </authorList>
    </citation>
    <scope>NUCLEOTIDE SEQUENCE</scope>
    <source>
        <strain evidence="4">CGMCC 1.15034</strain>
    </source>
</reference>
<evidence type="ECO:0000313" key="5">
    <source>
        <dbReference type="EMBL" id="QOZ64298.1"/>
    </source>
</evidence>
<feature type="compositionally biased region" description="Basic residues" evidence="2">
    <location>
        <begin position="11"/>
        <end position="24"/>
    </location>
</feature>
<dbReference type="GO" id="GO:0009306">
    <property type="term" value="P:protein secretion"/>
    <property type="evidence" value="ECO:0007669"/>
    <property type="project" value="InterPro"/>
</dbReference>
<reference evidence="5 6" key="2">
    <citation type="submission" date="2018-06" db="EMBL/GenBank/DDBJ databases">
        <title>Comparative genomics of rhizobia nodulating Arachis hypogaea in China.</title>
        <authorList>
            <person name="Li Y."/>
        </authorList>
    </citation>
    <scope>NUCLEOTIDE SEQUENCE [LARGE SCALE GENOMIC DNA]</scope>
    <source>
        <strain evidence="5 6">CCBAU 51658</strain>
        <plasmid evidence="5 6">unnamed</plasmid>
    </source>
</reference>
<organism evidence="4 7">
    <name type="scientific">Bradyrhizobium guangdongense</name>
    <dbReference type="NCBI Taxonomy" id="1325090"/>
    <lineage>
        <taxon>Bacteria</taxon>
        <taxon>Pseudomonadati</taxon>
        <taxon>Pseudomonadota</taxon>
        <taxon>Alphaproteobacteria</taxon>
        <taxon>Hyphomicrobiales</taxon>
        <taxon>Nitrobacteraceae</taxon>
        <taxon>Bradyrhizobium</taxon>
    </lineage>
</organism>
<evidence type="ECO:0000313" key="6">
    <source>
        <dbReference type="Proteomes" id="UP000593880"/>
    </source>
</evidence>
<keyword evidence="5" id="KW-0614">Plasmid</keyword>
<dbReference type="Proteomes" id="UP000625079">
    <property type="component" value="Unassembled WGS sequence"/>
</dbReference>
<keyword evidence="3" id="KW-0472">Membrane</keyword>
<dbReference type="Pfam" id="PF01312">
    <property type="entry name" value="Bac_export_2"/>
    <property type="match status" value="1"/>
</dbReference>
<feature type="transmembrane region" description="Helical" evidence="3">
    <location>
        <begin position="189"/>
        <end position="208"/>
    </location>
</feature>
<dbReference type="Gene3D" id="3.40.1690.10">
    <property type="entry name" value="secretion proteins EscU"/>
    <property type="match status" value="1"/>
</dbReference>
<evidence type="ECO:0000256" key="3">
    <source>
        <dbReference type="SAM" id="Phobius"/>
    </source>
</evidence>
<comment type="similarity">
    <text evidence="1">Belongs to the type III secretion exporter family.</text>
</comment>
<gene>
    <name evidence="4" type="primary">rhcU</name>
    <name evidence="4" type="ORF">GCM10010987_45930</name>
    <name evidence="5" type="ORF">XH86_36465</name>
</gene>
<dbReference type="Proteomes" id="UP000593880">
    <property type="component" value="Plasmid unnamed"/>
</dbReference>
<feature type="region of interest" description="Disordered" evidence="2">
    <location>
        <begin position="223"/>
        <end position="251"/>
    </location>
</feature>
<feature type="transmembrane region" description="Helical" evidence="3">
    <location>
        <begin position="93"/>
        <end position="116"/>
    </location>
</feature>
<evidence type="ECO:0000313" key="4">
    <source>
        <dbReference type="EMBL" id="GGI27744.1"/>
    </source>
</evidence>
<geneLocation type="plasmid" evidence="5 6">
    <name>unnamed</name>
</geneLocation>
<feature type="transmembrane region" description="Helical" evidence="3">
    <location>
        <begin position="148"/>
        <end position="169"/>
    </location>
</feature>
<evidence type="ECO:0000313" key="7">
    <source>
        <dbReference type="Proteomes" id="UP000625079"/>
    </source>
</evidence>
<dbReference type="EMBL" id="BMHC01000010">
    <property type="protein sequence ID" value="GGI27744.1"/>
    <property type="molecule type" value="Genomic_DNA"/>
</dbReference>